<feature type="region of interest" description="Disordered" evidence="1">
    <location>
        <begin position="84"/>
        <end position="175"/>
    </location>
</feature>
<accession>A0AAN6TAM4</accession>
<proteinExistence type="predicted"/>
<feature type="compositionally biased region" description="Basic residues" evidence="1">
    <location>
        <begin position="166"/>
        <end position="175"/>
    </location>
</feature>
<evidence type="ECO:0000313" key="2">
    <source>
        <dbReference type="EMBL" id="KAK4111043.1"/>
    </source>
</evidence>
<dbReference type="RefSeq" id="XP_064668613.1">
    <property type="nucleotide sequence ID" value="XM_064808727.1"/>
</dbReference>
<dbReference type="EMBL" id="MU853347">
    <property type="protein sequence ID" value="KAK4111043.1"/>
    <property type="molecule type" value="Genomic_DNA"/>
</dbReference>
<protein>
    <submittedName>
        <fullName evidence="2">Uncharacterized protein</fullName>
    </submittedName>
</protein>
<organism evidence="2 3">
    <name type="scientific">Canariomyces notabilis</name>
    <dbReference type="NCBI Taxonomy" id="2074819"/>
    <lineage>
        <taxon>Eukaryota</taxon>
        <taxon>Fungi</taxon>
        <taxon>Dikarya</taxon>
        <taxon>Ascomycota</taxon>
        <taxon>Pezizomycotina</taxon>
        <taxon>Sordariomycetes</taxon>
        <taxon>Sordariomycetidae</taxon>
        <taxon>Sordariales</taxon>
        <taxon>Chaetomiaceae</taxon>
        <taxon>Canariomyces</taxon>
    </lineage>
</organism>
<reference evidence="2" key="1">
    <citation type="journal article" date="2023" name="Mol. Phylogenet. Evol.">
        <title>Genome-scale phylogeny and comparative genomics of the fungal order Sordariales.</title>
        <authorList>
            <person name="Hensen N."/>
            <person name="Bonometti L."/>
            <person name="Westerberg I."/>
            <person name="Brannstrom I.O."/>
            <person name="Guillou S."/>
            <person name="Cros-Aarteil S."/>
            <person name="Calhoun S."/>
            <person name="Haridas S."/>
            <person name="Kuo A."/>
            <person name="Mondo S."/>
            <person name="Pangilinan J."/>
            <person name="Riley R."/>
            <person name="LaButti K."/>
            <person name="Andreopoulos B."/>
            <person name="Lipzen A."/>
            <person name="Chen C."/>
            <person name="Yan M."/>
            <person name="Daum C."/>
            <person name="Ng V."/>
            <person name="Clum A."/>
            <person name="Steindorff A."/>
            <person name="Ohm R.A."/>
            <person name="Martin F."/>
            <person name="Silar P."/>
            <person name="Natvig D.O."/>
            <person name="Lalanne C."/>
            <person name="Gautier V."/>
            <person name="Ament-Velasquez S.L."/>
            <person name="Kruys A."/>
            <person name="Hutchinson M.I."/>
            <person name="Powell A.J."/>
            <person name="Barry K."/>
            <person name="Miller A.N."/>
            <person name="Grigoriev I.V."/>
            <person name="Debuchy R."/>
            <person name="Gladieux P."/>
            <person name="Hiltunen Thoren M."/>
            <person name="Johannesson H."/>
        </authorList>
    </citation>
    <scope>NUCLEOTIDE SEQUENCE</scope>
    <source>
        <strain evidence="2">CBS 508.74</strain>
    </source>
</reference>
<dbReference type="GeneID" id="89932850"/>
<dbReference type="Proteomes" id="UP001302812">
    <property type="component" value="Unassembled WGS sequence"/>
</dbReference>
<comment type="caution">
    <text evidence="2">The sequence shown here is derived from an EMBL/GenBank/DDBJ whole genome shotgun (WGS) entry which is preliminary data.</text>
</comment>
<gene>
    <name evidence="2" type="ORF">N656DRAFT_166732</name>
</gene>
<evidence type="ECO:0000256" key="1">
    <source>
        <dbReference type="SAM" id="MobiDB-lite"/>
    </source>
</evidence>
<dbReference type="AlphaFoldDB" id="A0AAN6TAM4"/>
<name>A0AAN6TAM4_9PEZI</name>
<evidence type="ECO:0000313" key="3">
    <source>
        <dbReference type="Proteomes" id="UP001302812"/>
    </source>
</evidence>
<reference evidence="2" key="2">
    <citation type="submission" date="2023-05" db="EMBL/GenBank/DDBJ databases">
        <authorList>
            <consortium name="Lawrence Berkeley National Laboratory"/>
            <person name="Steindorff A."/>
            <person name="Hensen N."/>
            <person name="Bonometti L."/>
            <person name="Westerberg I."/>
            <person name="Brannstrom I.O."/>
            <person name="Guillou S."/>
            <person name="Cros-Aarteil S."/>
            <person name="Calhoun S."/>
            <person name="Haridas S."/>
            <person name="Kuo A."/>
            <person name="Mondo S."/>
            <person name="Pangilinan J."/>
            <person name="Riley R."/>
            <person name="Labutti K."/>
            <person name="Andreopoulos B."/>
            <person name="Lipzen A."/>
            <person name="Chen C."/>
            <person name="Yanf M."/>
            <person name="Daum C."/>
            <person name="Ng V."/>
            <person name="Clum A."/>
            <person name="Ohm R."/>
            <person name="Martin F."/>
            <person name="Silar P."/>
            <person name="Natvig D."/>
            <person name="Lalanne C."/>
            <person name="Gautier V."/>
            <person name="Ament-Velasquez S.L."/>
            <person name="Kruys A."/>
            <person name="Hutchinson M.I."/>
            <person name="Powell A.J."/>
            <person name="Barry K."/>
            <person name="Miller A.N."/>
            <person name="Grigoriev I.V."/>
            <person name="Debuchy R."/>
            <person name="Gladieux P."/>
            <person name="Thoren M.H."/>
            <person name="Johannesson H."/>
        </authorList>
    </citation>
    <scope>NUCLEOTIDE SEQUENCE</scope>
    <source>
        <strain evidence="2">CBS 508.74</strain>
    </source>
</reference>
<keyword evidence="3" id="KW-1185">Reference proteome</keyword>
<sequence>MEYTPSEVDALEAIDAIPSSTPPRERSPVDWGPLPSELKARFLTRISNLFGLGMTRAQMLQMDQKISQCSCPAMRHQAAVAVQAKSYSRQKVAAASPSPPLSLPSPRRSARIAVRNSNSPPSHPVVIAPAKRTRTPRGHPAASPPHIKPSASRRAQKSGSPTQGAGRRRHKIDFS</sequence>